<dbReference type="AlphaFoldDB" id="A0ABD4T899"/>
<dbReference type="InterPro" id="IPR011990">
    <property type="entry name" value="TPR-like_helical_dom_sf"/>
</dbReference>
<dbReference type="PANTHER" id="PTHR44943:SF4">
    <property type="entry name" value="TPR REPEAT-CONTAINING PROTEIN MJ0798"/>
    <property type="match status" value="1"/>
</dbReference>
<gene>
    <name evidence="5" type="ORF">QQ91_0019520</name>
</gene>
<evidence type="ECO:0000259" key="4">
    <source>
        <dbReference type="PROSITE" id="PS50987"/>
    </source>
</evidence>
<dbReference type="InterPro" id="IPR027417">
    <property type="entry name" value="P-loop_NTPase"/>
</dbReference>
<dbReference type="CDD" id="cd00090">
    <property type="entry name" value="HTH_ARSR"/>
    <property type="match status" value="1"/>
</dbReference>
<dbReference type="SUPFAM" id="SSF46785">
    <property type="entry name" value="Winged helix' DNA-binding domain"/>
    <property type="match status" value="1"/>
</dbReference>
<dbReference type="InterPro" id="IPR019734">
    <property type="entry name" value="TPR_rpt"/>
</dbReference>
<dbReference type="Pfam" id="PF00515">
    <property type="entry name" value="TPR_1"/>
    <property type="match status" value="1"/>
</dbReference>
<evidence type="ECO:0000256" key="2">
    <source>
        <dbReference type="ARBA" id="ARBA00022803"/>
    </source>
</evidence>
<dbReference type="SUPFAM" id="SSF52540">
    <property type="entry name" value="P-loop containing nucleoside triphosphate hydrolases"/>
    <property type="match status" value="1"/>
</dbReference>
<keyword evidence="2 3" id="KW-0802">TPR repeat</keyword>
<dbReference type="SMART" id="SM00028">
    <property type="entry name" value="TPR"/>
    <property type="match status" value="3"/>
</dbReference>
<dbReference type="RefSeq" id="WP_166277641.1">
    <property type="nucleotide sequence ID" value="NZ_JTHE03000109.1"/>
</dbReference>
<name>A0ABD4T899_9CYAN</name>
<evidence type="ECO:0000313" key="5">
    <source>
        <dbReference type="EMBL" id="MCM1985014.1"/>
    </source>
</evidence>
<evidence type="ECO:0000256" key="3">
    <source>
        <dbReference type="PROSITE-ProRule" id="PRU00339"/>
    </source>
</evidence>
<dbReference type="EMBL" id="JTHE03000109">
    <property type="protein sequence ID" value="MCM1985014.1"/>
    <property type="molecule type" value="Genomic_DNA"/>
</dbReference>
<protein>
    <submittedName>
        <fullName evidence="5">Tetratricopeptide repeat protein</fullName>
    </submittedName>
</protein>
<dbReference type="SUPFAM" id="SSF48452">
    <property type="entry name" value="TPR-like"/>
    <property type="match status" value="1"/>
</dbReference>
<organism evidence="5 6">
    <name type="scientific">Lyngbya confervoides BDU141951</name>
    <dbReference type="NCBI Taxonomy" id="1574623"/>
    <lineage>
        <taxon>Bacteria</taxon>
        <taxon>Bacillati</taxon>
        <taxon>Cyanobacteriota</taxon>
        <taxon>Cyanophyceae</taxon>
        <taxon>Oscillatoriophycideae</taxon>
        <taxon>Oscillatoriales</taxon>
        <taxon>Microcoleaceae</taxon>
        <taxon>Lyngbya</taxon>
    </lineage>
</organism>
<dbReference type="Pfam" id="PF13432">
    <property type="entry name" value="TPR_16"/>
    <property type="match status" value="1"/>
</dbReference>
<sequence>MRVSRYTPSLLSHENLEAIFVQRHKLAQTLVELVQESVVSRNKHYTLLIGPRGIGKTHLVSLVYHRVMELEAIQDRLKIAWLREEEWGISSFFDLLLRILRALQEANPGAKLKEKTVAFYEMSLDVAEKQALQLLHEYLGQNTLLLLMENSDEIFQGLGDEGQKKLRSLLQETGCCTIIATSQSLFNGVKLQTSPFYGFFRIRYLKDFSVDEAVTLLRNIAALEGNQNLVRFLATAEGRRRVQAVHHLAGGNPRIYVVFSEFLTCESLDDLIDPFMQMLDDLTPYYQARMSYLSPQQRKILEVLCSRRYAMPVKDIAQQCFATSQTTSSQLKDLRDKGYVVSETYGRLAFYELREPLMRICLSVKQARGEPIRLIVDFLRTWYGRKNLEAMYDGLMTVRGRAAKNDRATALGVQGCSTLATENHRIYLEQALREELEKESDPRISVCVEALYQHSRSQNFAELCADAQKLVRLRGNDLDHFNLGLALGNLGRYEESITSFERVLEIKPDINEAWYDRGISFANLGRYEEAIASYDRALEIKPDDNQAWNHRGISLGYLGRYEDAIASYDRALEHHPDSIWARLNRAELLFCQNISEQQLTELESALQSLTHAEQKRGWHFDLGLQALFQKFDDSANWQSWLRKLIQVFDDANCISALTQGLTQQAAKLTSEQVSQAKAEAWLQVWQELVGDRREFQIPLRLLSATLQYKKAPDDLSVFMALPIEERKILKQLLNIE</sequence>
<reference evidence="5 6" key="1">
    <citation type="journal article" date="2015" name="Genome Announc.">
        <title>Draft Genome Sequence of Filamentous Marine Cyanobacterium Lyngbya confervoides Strain BDU141951.</title>
        <authorList>
            <person name="Chandrababunaidu M.M."/>
            <person name="Sen D."/>
            <person name="Tripathy S."/>
        </authorList>
    </citation>
    <scope>NUCLEOTIDE SEQUENCE [LARGE SCALE GENOMIC DNA]</scope>
    <source>
        <strain evidence="5 6">BDU141951</strain>
    </source>
</reference>
<keyword evidence="1" id="KW-0677">Repeat</keyword>
<dbReference type="Gene3D" id="1.25.40.10">
    <property type="entry name" value="Tetratricopeptide repeat domain"/>
    <property type="match status" value="2"/>
</dbReference>
<accession>A0ABD4T899</accession>
<keyword evidence="6" id="KW-1185">Reference proteome</keyword>
<feature type="domain" description="HTH arsR-type" evidence="4">
    <location>
        <begin position="279"/>
        <end position="373"/>
    </location>
</feature>
<dbReference type="InterPro" id="IPR036388">
    <property type="entry name" value="WH-like_DNA-bd_sf"/>
</dbReference>
<evidence type="ECO:0000313" key="6">
    <source>
        <dbReference type="Proteomes" id="UP000031561"/>
    </source>
</evidence>
<evidence type="ECO:0000256" key="1">
    <source>
        <dbReference type="ARBA" id="ARBA00022737"/>
    </source>
</evidence>
<dbReference type="InterPro" id="IPR011991">
    <property type="entry name" value="ArsR-like_HTH"/>
</dbReference>
<dbReference type="Gene3D" id="3.40.50.300">
    <property type="entry name" value="P-loop containing nucleotide triphosphate hydrolases"/>
    <property type="match status" value="1"/>
</dbReference>
<dbReference type="InterPro" id="IPR036390">
    <property type="entry name" value="WH_DNA-bd_sf"/>
</dbReference>
<dbReference type="PANTHER" id="PTHR44943">
    <property type="entry name" value="CELLULOSE SYNTHASE OPERON PROTEIN C"/>
    <property type="match status" value="1"/>
</dbReference>
<feature type="repeat" description="TPR" evidence="3">
    <location>
        <begin position="477"/>
        <end position="510"/>
    </location>
</feature>
<dbReference type="SMART" id="SM00418">
    <property type="entry name" value="HTH_ARSR"/>
    <property type="match status" value="1"/>
</dbReference>
<dbReference type="PROSITE" id="PS50005">
    <property type="entry name" value="TPR"/>
    <property type="match status" value="3"/>
</dbReference>
<dbReference type="Proteomes" id="UP000031561">
    <property type="component" value="Unassembled WGS sequence"/>
</dbReference>
<proteinExistence type="predicted"/>
<dbReference type="PROSITE" id="PS50293">
    <property type="entry name" value="TPR_REGION"/>
    <property type="match status" value="1"/>
</dbReference>
<dbReference type="Gene3D" id="1.10.10.10">
    <property type="entry name" value="Winged helix-like DNA-binding domain superfamily/Winged helix DNA-binding domain"/>
    <property type="match status" value="1"/>
</dbReference>
<dbReference type="PROSITE" id="PS50987">
    <property type="entry name" value="HTH_ARSR_2"/>
    <property type="match status" value="1"/>
</dbReference>
<dbReference type="InterPro" id="IPR051685">
    <property type="entry name" value="Ycf3/AcsC/BcsC/TPR_MFPF"/>
</dbReference>
<feature type="repeat" description="TPR" evidence="3">
    <location>
        <begin position="545"/>
        <end position="578"/>
    </location>
</feature>
<comment type="caution">
    <text evidence="5">The sequence shown here is derived from an EMBL/GenBank/DDBJ whole genome shotgun (WGS) entry which is preliminary data.</text>
</comment>
<dbReference type="InterPro" id="IPR001845">
    <property type="entry name" value="HTH_ArsR_DNA-bd_dom"/>
</dbReference>
<feature type="repeat" description="TPR" evidence="3">
    <location>
        <begin position="511"/>
        <end position="544"/>
    </location>
</feature>